<dbReference type="WBParaSite" id="nRc.2.0.1.t06480-RA">
    <property type="protein sequence ID" value="nRc.2.0.1.t06480-RA"/>
    <property type="gene ID" value="nRc.2.0.1.g06480"/>
</dbReference>
<keyword evidence="1" id="KW-1185">Reference proteome</keyword>
<reference evidence="2" key="1">
    <citation type="submission" date="2022-11" db="UniProtKB">
        <authorList>
            <consortium name="WormBaseParasite"/>
        </authorList>
    </citation>
    <scope>IDENTIFICATION</scope>
</reference>
<dbReference type="AlphaFoldDB" id="A0A915HXE1"/>
<evidence type="ECO:0000313" key="1">
    <source>
        <dbReference type="Proteomes" id="UP000887565"/>
    </source>
</evidence>
<protein>
    <submittedName>
        <fullName evidence="2">Uncharacterized protein</fullName>
    </submittedName>
</protein>
<proteinExistence type="predicted"/>
<sequence>KSAFYGITDGKQFHPFRSLPSCFPKSRTVAAGVANLMAENWVRDLAHTPNITMAESEAF</sequence>
<name>A0A915HXE1_ROMCU</name>
<organism evidence="1 2">
    <name type="scientific">Romanomermis culicivorax</name>
    <name type="common">Nematode worm</name>
    <dbReference type="NCBI Taxonomy" id="13658"/>
    <lineage>
        <taxon>Eukaryota</taxon>
        <taxon>Metazoa</taxon>
        <taxon>Ecdysozoa</taxon>
        <taxon>Nematoda</taxon>
        <taxon>Enoplea</taxon>
        <taxon>Dorylaimia</taxon>
        <taxon>Mermithida</taxon>
        <taxon>Mermithoidea</taxon>
        <taxon>Mermithidae</taxon>
        <taxon>Romanomermis</taxon>
    </lineage>
</organism>
<evidence type="ECO:0000313" key="2">
    <source>
        <dbReference type="WBParaSite" id="nRc.2.0.1.t06480-RA"/>
    </source>
</evidence>
<accession>A0A915HXE1</accession>
<dbReference type="Proteomes" id="UP000887565">
    <property type="component" value="Unplaced"/>
</dbReference>